<sequence>MTALQGPIVYLSLHSNTKAIFNCFFTLPTMNYTLYMYTMICWNFDFESVFNAS</sequence>
<name>G2YYG8_BOTF4</name>
<dbReference type="InParanoid" id="G2YYG8"/>
<evidence type="ECO:0000313" key="1">
    <source>
        <dbReference type="EMBL" id="CCD56666.1"/>
    </source>
</evidence>
<evidence type="ECO:0000313" key="2">
    <source>
        <dbReference type="Proteomes" id="UP000008177"/>
    </source>
</evidence>
<proteinExistence type="predicted"/>
<dbReference type="EMBL" id="FQ790361">
    <property type="protein sequence ID" value="CCD56666.1"/>
    <property type="molecule type" value="Genomic_DNA"/>
</dbReference>
<organism evidence="1 2">
    <name type="scientific">Botryotinia fuckeliana (strain T4)</name>
    <name type="common">Noble rot fungus</name>
    <name type="synonym">Botrytis cinerea</name>
    <dbReference type="NCBI Taxonomy" id="999810"/>
    <lineage>
        <taxon>Eukaryota</taxon>
        <taxon>Fungi</taxon>
        <taxon>Dikarya</taxon>
        <taxon>Ascomycota</taxon>
        <taxon>Pezizomycotina</taxon>
        <taxon>Leotiomycetes</taxon>
        <taxon>Helotiales</taxon>
        <taxon>Sclerotiniaceae</taxon>
        <taxon>Botrytis</taxon>
    </lineage>
</organism>
<gene>
    <name evidence="1" type="ORF">BofuT4_P144740.1</name>
</gene>
<dbReference type="Proteomes" id="UP000008177">
    <property type="component" value="Unplaced contigs"/>
</dbReference>
<dbReference type="AlphaFoldDB" id="G2YYG8"/>
<accession>G2YYG8</accession>
<protein>
    <submittedName>
        <fullName evidence="1">Uncharacterized protein</fullName>
    </submittedName>
</protein>
<dbReference type="HOGENOM" id="CLU_3068462_0_0_1"/>
<reference evidence="2" key="1">
    <citation type="journal article" date="2011" name="PLoS Genet.">
        <title>Genomic analysis of the necrotrophic fungal pathogens Sclerotinia sclerotiorum and Botrytis cinerea.</title>
        <authorList>
            <person name="Amselem J."/>
            <person name="Cuomo C.A."/>
            <person name="van Kan J.A."/>
            <person name="Viaud M."/>
            <person name="Benito E.P."/>
            <person name="Couloux A."/>
            <person name="Coutinho P.M."/>
            <person name="de Vries R.P."/>
            <person name="Dyer P.S."/>
            <person name="Fillinger S."/>
            <person name="Fournier E."/>
            <person name="Gout L."/>
            <person name="Hahn M."/>
            <person name="Kohn L."/>
            <person name="Lapalu N."/>
            <person name="Plummer K.M."/>
            <person name="Pradier J.M."/>
            <person name="Quevillon E."/>
            <person name="Sharon A."/>
            <person name="Simon A."/>
            <person name="ten Have A."/>
            <person name="Tudzynski B."/>
            <person name="Tudzynski P."/>
            <person name="Wincker P."/>
            <person name="Andrew M."/>
            <person name="Anthouard V."/>
            <person name="Beever R.E."/>
            <person name="Beffa R."/>
            <person name="Benoit I."/>
            <person name="Bouzid O."/>
            <person name="Brault B."/>
            <person name="Chen Z."/>
            <person name="Choquer M."/>
            <person name="Collemare J."/>
            <person name="Cotton P."/>
            <person name="Danchin E.G."/>
            <person name="Da Silva C."/>
            <person name="Gautier A."/>
            <person name="Giraud C."/>
            <person name="Giraud T."/>
            <person name="Gonzalez C."/>
            <person name="Grossetete S."/>
            <person name="Guldener U."/>
            <person name="Henrissat B."/>
            <person name="Howlett B.J."/>
            <person name="Kodira C."/>
            <person name="Kretschmer M."/>
            <person name="Lappartient A."/>
            <person name="Leroch M."/>
            <person name="Levis C."/>
            <person name="Mauceli E."/>
            <person name="Neuveglise C."/>
            <person name="Oeser B."/>
            <person name="Pearson M."/>
            <person name="Poulain J."/>
            <person name="Poussereau N."/>
            <person name="Quesneville H."/>
            <person name="Rascle C."/>
            <person name="Schumacher J."/>
            <person name="Segurens B."/>
            <person name="Sexton A."/>
            <person name="Silva E."/>
            <person name="Sirven C."/>
            <person name="Soanes D.M."/>
            <person name="Talbot N.J."/>
            <person name="Templeton M."/>
            <person name="Yandava C."/>
            <person name="Yarden O."/>
            <person name="Zeng Q."/>
            <person name="Rollins J.A."/>
            <person name="Lebrun M.H."/>
            <person name="Dickman M."/>
        </authorList>
    </citation>
    <scope>NUCLEOTIDE SEQUENCE [LARGE SCALE GENOMIC DNA]</scope>
    <source>
        <strain evidence="2">T4</strain>
    </source>
</reference>